<dbReference type="Proteomes" id="UP000790787">
    <property type="component" value="Chromosome 7"/>
</dbReference>
<reference evidence="1" key="1">
    <citation type="journal article" date="2014" name="Nat. Commun.">
        <title>The tobacco genome sequence and its comparison with those of tomato and potato.</title>
        <authorList>
            <person name="Sierro N."/>
            <person name="Battey J.N."/>
            <person name="Ouadi S."/>
            <person name="Bakaher N."/>
            <person name="Bovet L."/>
            <person name="Willig A."/>
            <person name="Goepfert S."/>
            <person name="Peitsch M.C."/>
            <person name="Ivanov N.V."/>
        </authorList>
    </citation>
    <scope>NUCLEOTIDE SEQUENCE [LARGE SCALE GENOMIC DNA]</scope>
</reference>
<reference evidence="2" key="2">
    <citation type="submission" date="2025-08" db="UniProtKB">
        <authorList>
            <consortium name="RefSeq"/>
        </authorList>
    </citation>
    <scope>IDENTIFICATION</scope>
    <source>
        <tissue evidence="2">Leaf</tissue>
    </source>
</reference>
<organism evidence="1 2">
    <name type="scientific">Nicotiana tabacum</name>
    <name type="common">Common tobacco</name>
    <dbReference type="NCBI Taxonomy" id="4097"/>
    <lineage>
        <taxon>Eukaryota</taxon>
        <taxon>Viridiplantae</taxon>
        <taxon>Streptophyta</taxon>
        <taxon>Embryophyta</taxon>
        <taxon>Tracheophyta</taxon>
        <taxon>Spermatophyta</taxon>
        <taxon>Magnoliopsida</taxon>
        <taxon>eudicotyledons</taxon>
        <taxon>Gunneridae</taxon>
        <taxon>Pentapetalae</taxon>
        <taxon>asterids</taxon>
        <taxon>lamiids</taxon>
        <taxon>Solanales</taxon>
        <taxon>Solanaceae</taxon>
        <taxon>Nicotianoideae</taxon>
        <taxon>Nicotianeae</taxon>
        <taxon>Nicotiana</taxon>
    </lineage>
</organism>
<accession>A0AC58UTP1</accession>
<name>A0AC58UTP1_TOBAC</name>
<keyword evidence="1" id="KW-1185">Reference proteome</keyword>
<sequence length="221" mass="24126">METTSAISMTLCLFISTIFLSSLACAYHLKDPEAADLKKEKIYKDSKLVNADDFFASSALNPSQLKPLANYDGIYSSVVDARTIPAINTIGITIARLICKPLAVIPPHSHPQFSELLTVLEGSLYVGFLVPYSSNLQKTQLVSKILNAGDVFVFPQGHIHFQYTVGNTSATVVQAFNGANYLSAIVPSSIFASDPPINDDYLAKAFKLDKTVIEDLRKKFS</sequence>
<dbReference type="RefSeq" id="XP_075112858.1">
    <property type="nucleotide sequence ID" value="XM_075256757.1"/>
</dbReference>
<proteinExistence type="predicted"/>
<evidence type="ECO:0000313" key="2">
    <source>
        <dbReference type="RefSeq" id="XP_075112858.1"/>
    </source>
</evidence>
<evidence type="ECO:0000313" key="1">
    <source>
        <dbReference type="Proteomes" id="UP000790787"/>
    </source>
</evidence>
<protein>
    <submittedName>
        <fullName evidence="2">Germin-like protein subfamily 1 member 17</fullName>
    </submittedName>
</protein>
<gene>
    <name evidence="2" type="primary">LOC107806874</name>
</gene>